<organism evidence="4">
    <name type="scientific">uncultured Caudovirales phage</name>
    <dbReference type="NCBI Taxonomy" id="2100421"/>
    <lineage>
        <taxon>Viruses</taxon>
        <taxon>Duplodnaviria</taxon>
        <taxon>Heunggongvirae</taxon>
        <taxon>Uroviricota</taxon>
        <taxon>Caudoviricetes</taxon>
        <taxon>Peduoviridae</taxon>
        <taxon>Maltschvirus</taxon>
        <taxon>Maltschvirus maltsch</taxon>
    </lineage>
</organism>
<gene>
    <name evidence="4" type="ORF">UFOVP1146_275</name>
    <name evidence="5" type="ORF">UFOVP1638_290</name>
    <name evidence="2" type="ORF">UFOVP812_188</name>
    <name evidence="3" type="ORF">UFOVP818_377</name>
</gene>
<proteinExistence type="predicted"/>
<sequence>MEEFQYWPEYEIEPGENRKIWHNIILTTSGLTIDADFTPYDEMDNEDIGNYIEMRRTEGDSLRNGIGPWDKKSLQDYHSKNHP</sequence>
<name>A0A6J5QQD5_9CAUD</name>
<evidence type="ECO:0000313" key="3">
    <source>
        <dbReference type="EMBL" id="CAB4165841.1"/>
    </source>
</evidence>
<dbReference type="EMBL" id="LR797502">
    <property type="protein sequence ID" value="CAB4221378.1"/>
    <property type="molecule type" value="Genomic_DNA"/>
</dbReference>
<evidence type="ECO:0000313" key="2">
    <source>
        <dbReference type="EMBL" id="CAB4163919.1"/>
    </source>
</evidence>
<dbReference type="EMBL" id="LR796758">
    <property type="protein sequence ID" value="CAB4163919.1"/>
    <property type="molecule type" value="Genomic_DNA"/>
</dbReference>
<dbReference type="EMBL" id="LR797099">
    <property type="protein sequence ID" value="CAB4186929.1"/>
    <property type="molecule type" value="Genomic_DNA"/>
</dbReference>
<evidence type="ECO:0000313" key="5">
    <source>
        <dbReference type="EMBL" id="CAB4221378.1"/>
    </source>
</evidence>
<protein>
    <submittedName>
        <fullName evidence="4">Uncharacterized protein</fullName>
    </submittedName>
</protein>
<reference evidence="4" key="1">
    <citation type="submission" date="2020-05" db="EMBL/GenBank/DDBJ databases">
        <authorList>
            <person name="Chiriac C."/>
            <person name="Salcher M."/>
            <person name="Ghai R."/>
            <person name="Kavagutti S V."/>
        </authorList>
    </citation>
    <scope>NUCLEOTIDE SEQUENCE</scope>
</reference>
<evidence type="ECO:0000256" key="1">
    <source>
        <dbReference type="SAM" id="MobiDB-lite"/>
    </source>
</evidence>
<feature type="region of interest" description="Disordered" evidence="1">
    <location>
        <begin position="60"/>
        <end position="83"/>
    </location>
</feature>
<evidence type="ECO:0000313" key="4">
    <source>
        <dbReference type="EMBL" id="CAB4186929.1"/>
    </source>
</evidence>
<feature type="compositionally biased region" description="Basic and acidic residues" evidence="1">
    <location>
        <begin position="69"/>
        <end position="83"/>
    </location>
</feature>
<accession>A0A6J5QQD5</accession>
<dbReference type="EMBL" id="LR796776">
    <property type="protein sequence ID" value="CAB4165841.1"/>
    <property type="molecule type" value="Genomic_DNA"/>
</dbReference>